<dbReference type="GO" id="GO:0004497">
    <property type="term" value="F:monooxygenase activity"/>
    <property type="evidence" value="ECO:0007669"/>
    <property type="project" value="UniProtKB-KW"/>
</dbReference>
<evidence type="ECO:0000256" key="12">
    <source>
        <dbReference type="SAM" id="MobiDB-lite"/>
    </source>
</evidence>
<name>A0AAD9WR14_9ROSI</name>
<accession>A0AAD9WR14</accession>
<evidence type="ECO:0008006" key="15">
    <source>
        <dbReference type="Google" id="ProtNLM"/>
    </source>
</evidence>
<sequence length="145" mass="16618">MLSGMRSKLLRHREELDEILENIIDEHRAASKVSMEKTSEDEADCLLDVLWIFRTKEIFAGGTESYGMGDIRDAEEPKSDEKGTSRSETANVELPLAQLLYHFDWKLPDGMKNQDIDMTGTFAITEKRKNDLYLIPTPHHPLPIE</sequence>
<keyword evidence="11" id="KW-0472">Membrane</keyword>
<dbReference type="GO" id="GO:0046872">
    <property type="term" value="F:metal ion binding"/>
    <property type="evidence" value="ECO:0007669"/>
    <property type="project" value="UniProtKB-KW"/>
</dbReference>
<evidence type="ECO:0000256" key="2">
    <source>
        <dbReference type="ARBA" id="ARBA00004167"/>
    </source>
</evidence>
<keyword evidence="6" id="KW-0479">Metal-binding</keyword>
<keyword evidence="5" id="KW-0812">Transmembrane</keyword>
<comment type="caution">
    <text evidence="13">The sequence shown here is derived from an EMBL/GenBank/DDBJ whole genome shotgun (WGS) entry which is preliminary data.</text>
</comment>
<protein>
    <recommendedName>
        <fullName evidence="15">Cytochrome P450</fullName>
    </recommendedName>
</protein>
<evidence type="ECO:0000313" key="13">
    <source>
        <dbReference type="EMBL" id="KAK2640201.1"/>
    </source>
</evidence>
<proteinExistence type="inferred from homology"/>
<evidence type="ECO:0000256" key="1">
    <source>
        <dbReference type="ARBA" id="ARBA00001971"/>
    </source>
</evidence>
<evidence type="ECO:0000256" key="9">
    <source>
        <dbReference type="ARBA" id="ARBA00023004"/>
    </source>
</evidence>
<feature type="region of interest" description="Disordered" evidence="12">
    <location>
        <begin position="63"/>
        <end position="90"/>
    </location>
</feature>
<organism evidence="13 14">
    <name type="scientific">Dipteronia dyeriana</name>
    <dbReference type="NCBI Taxonomy" id="168575"/>
    <lineage>
        <taxon>Eukaryota</taxon>
        <taxon>Viridiplantae</taxon>
        <taxon>Streptophyta</taxon>
        <taxon>Embryophyta</taxon>
        <taxon>Tracheophyta</taxon>
        <taxon>Spermatophyta</taxon>
        <taxon>Magnoliopsida</taxon>
        <taxon>eudicotyledons</taxon>
        <taxon>Gunneridae</taxon>
        <taxon>Pentapetalae</taxon>
        <taxon>rosids</taxon>
        <taxon>malvids</taxon>
        <taxon>Sapindales</taxon>
        <taxon>Sapindaceae</taxon>
        <taxon>Hippocastanoideae</taxon>
        <taxon>Acereae</taxon>
        <taxon>Dipteronia</taxon>
    </lineage>
</organism>
<reference evidence="13" key="1">
    <citation type="journal article" date="2023" name="Plant J.">
        <title>Genome sequences and population genomics provide insights into the demographic history, inbreeding, and mutation load of two 'living fossil' tree species of Dipteronia.</title>
        <authorList>
            <person name="Feng Y."/>
            <person name="Comes H.P."/>
            <person name="Chen J."/>
            <person name="Zhu S."/>
            <person name="Lu R."/>
            <person name="Zhang X."/>
            <person name="Li P."/>
            <person name="Qiu J."/>
            <person name="Olsen K.M."/>
            <person name="Qiu Y."/>
        </authorList>
    </citation>
    <scope>NUCLEOTIDE SEQUENCE</scope>
    <source>
        <strain evidence="13">KIB01</strain>
    </source>
</reference>
<keyword evidence="14" id="KW-1185">Reference proteome</keyword>
<keyword evidence="7" id="KW-1133">Transmembrane helix</keyword>
<keyword evidence="9" id="KW-0408">Iron</keyword>
<keyword evidence="8" id="KW-0560">Oxidoreductase</keyword>
<feature type="compositionally biased region" description="Basic and acidic residues" evidence="12">
    <location>
        <begin position="70"/>
        <end position="85"/>
    </location>
</feature>
<evidence type="ECO:0000256" key="4">
    <source>
        <dbReference type="ARBA" id="ARBA00022617"/>
    </source>
</evidence>
<evidence type="ECO:0000313" key="14">
    <source>
        <dbReference type="Proteomes" id="UP001280121"/>
    </source>
</evidence>
<keyword evidence="10" id="KW-0503">Monooxygenase</keyword>
<evidence type="ECO:0000256" key="10">
    <source>
        <dbReference type="ARBA" id="ARBA00023033"/>
    </source>
</evidence>
<evidence type="ECO:0000256" key="5">
    <source>
        <dbReference type="ARBA" id="ARBA00022692"/>
    </source>
</evidence>
<dbReference type="AlphaFoldDB" id="A0AAD9WR14"/>
<dbReference type="PANTHER" id="PTHR47953">
    <property type="entry name" value="OS08G0105600 PROTEIN"/>
    <property type="match status" value="1"/>
</dbReference>
<dbReference type="EMBL" id="JANJYI010000008">
    <property type="protein sequence ID" value="KAK2640201.1"/>
    <property type="molecule type" value="Genomic_DNA"/>
</dbReference>
<evidence type="ECO:0000256" key="11">
    <source>
        <dbReference type="ARBA" id="ARBA00023136"/>
    </source>
</evidence>
<gene>
    <name evidence="13" type="ORF">Ddye_027996</name>
</gene>
<comment type="cofactor">
    <cofactor evidence="1">
        <name>heme</name>
        <dbReference type="ChEBI" id="CHEBI:30413"/>
    </cofactor>
</comment>
<comment type="subcellular location">
    <subcellularLocation>
        <location evidence="2">Membrane</location>
        <topology evidence="2">Single-pass membrane protein</topology>
    </subcellularLocation>
</comment>
<dbReference type="PANTHER" id="PTHR47953:SF19">
    <property type="entry name" value="OS06G0641600 PROTEIN"/>
    <property type="match status" value="1"/>
</dbReference>
<dbReference type="GO" id="GO:0016020">
    <property type="term" value="C:membrane"/>
    <property type="evidence" value="ECO:0007669"/>
    <property type="project" value="UniProtKB-SubCell"/>
</dbReference>
<keyword evidence="4" id="KW-0349">Heme</keyword>
<evidence type="ECO:0000256" key="3">
    <source>
        <dbReference type="ARBA" id="ARBA00010617"/>
    </source>
</evidence>
<evidence type="ECO:0000256" key="7">
    <source>
        <dbReference type="ARBA" id="ARBA00022989"/>
    </source>
</evidence>
<evidence type="ECO:0000256" key="6">
    <source>
        <dbReference type="ARBA" id="ARBA00022723"/>
    </source>
</evidence>
<evidence type="ECO:0000256" key="8">
    <source>
        <dbReference type="ARBA" id="ARBA00023002"/>
    </source>
</evidence>
<dbReference type="InterPro" id="IPR052306">
    <property type="entry name" value="CYP450_71D"/>
</dbReference>
<comment type="similarity">
    <text evidence="3">Belongs to the cytochrome P450 family.</text>
</comment>
<dbReference type="Proteomes" id="UP001280121">
    <property type="component" value="Unassembled WGS sequence"/>
</dbReference>